<dbReference type="PROSITE" id="PS51849">
    <property type="entry name" value="RSGI_N"/>
    <property type="match status" value="1"/>
</dbReference>
<dbReference type="GO" id="GO:0005886">
    <property type="term" value="C:plasma membrane"/>
    <property type="evidence" value="ECO:0007669"/>
    <property type="project" value="UniProtKB-SubCell"/>
</dbReference>
<comment type="subcellular location">
    <subcellularLocation>
        <location evidence="1">Cell membrane</location>
        <topology evidence="1">Single-pass membrane protein</topology>
    </subcellularLocation>
</comment>
<dbReference type="InterPro" id="IPR024449">
    <property type="entry name" value="Anti-sigma_RsgI_N"/>
</dbReference>
<evidence type="ECO:0000256" key="4">
    <source>
        <dbReference type="ARBA" id="ARBA00022989"/>
    </source>
</evidence>
<dbReference type="Proteomes" id="UP000574133">
    <property type="component" value="Unassembled WGS sequence"/>
</dbReference>
<dbReference type="Pfam" id="PF23750">
    <property type="entry name" value="RsgI_M"/>
    <property type="match status" value="1"/>
</dbReference>
<feature type="compositionally biased region" description="Basic and acidic residues" evidence="6">
    <location>
        <begin position="302"/>
        <end position="326"/>
    </location>
</feature>
<feature type="compositionally biased region" description="Polar residues" evidence="6">
    <location>
        <begin position="436"/>
        <end position="445"/>
    </location>
</feature>
<feature type="domain" description="RsgI N-terminal anti-sigma" evidence="8">
    <location>
        <begin position="2"/>
        <end position="49"/>
    </location>
</feature>
<keyword evidence="3 7" id="KW-0812">Transmembrane</keyword>
<dbReference type="Pfam" id="PF12791">
    <property type="entry name" value="RsgI_N"/>
    <property type="match status" value="1"/>
</dbReference>
<keyword evidence="2" id="KW-1003">Cell membrane</keyword>
<evidence type="ECO:0000259" key="8">
    <source>
        <dbReference type="PROSITE" id="PS51849"/>
    </source>
</evidence>
<dbReference type="RefSeq" id="WP_185179714.1">
    <property type="nucleotide sequence ID" value="NZ_CBCSEP010000009.1"/>
</dbReference>
<dbReference type="InterPro" id="IPR055431">
    <property type="entry name" value="RsgI_M"/>
</dbReference>
<dbReference type="AlphaFoldDB" id="A0A841TEN7"/>
<reference evidence="9 10" key="1">
    <citation type="submission" date="2020-08" db="EMBL/GenBank/DDBJ databases">
        <title>Cohnella phylogeny.</title>
        <authorList>
            <person name="Dunlap C."/>
        </authorList>
    </citation>
    <scope>NUCLEOTIDE SEQUENCE [LARGE SCALE GENOMIC DNA]</scope>
    <source>
        <strain evidence="9 10">DSM 103658</strain>
    </source>
</reference>
<evidence type="ECO:0000256" key="2">
    <source>
        <dbReference type="ARBA" id="ARBA00022475"/>
    </source>
</evidence>
<evidence type="ECO:0000313" key="10">
    <source>
        <dbReference type="Proteomes" id="UP000574133"/>
    </source>
</evidence>
<feature type="region of interest" description="Disordered" evidence="6">
    <location>
        <begin position="182"/>
        <end position="234"/>
    </location>
</feature>
<evidence type="ECO:0000313" key="9">
    <source>
        <dbReference type="EMBL" id="MBB6678449.1"/>
    </source>
</evidence>
<accession>A0A841TEN7</accession>
<evidence type="ECO:0000256" key="1">
    <source>
        <dbReference type="ARBA" id="ARBA00004162"/>
    </source>
</evidence>
<evidence type="ECO:0000256" key="5">
    <source>
        <dbReference type="ARBA" id="ARBA00023136"/>
    </source>
</evidence>
<evidence type="ECO:0000256" key="3">
    <source>
        <dbReference type="ARBA" id="ARBA00022692"/>
    </source>
</evidence>
<evidence type="ECO:0000256" key="7">
    <source>
        <dbReference type="SAM" id="Phobius"/>
    </source>
</evidence>
<gene>
    <name evidence="9" type="ORF">H4Q31_14165</name>
</gene>
<protein>
    <submittedName>
        <fullName evidence="9">Anti-sigma factor domain-containing protein</fullName>
    </submittedName>
</protein>
<keyword evidence="5 7" id="KW-0472">Membrane</keyword>
<feature type="compositionally biased region" description="Low complexity" evidence="6">
    <location>
        <begin position="281"/>
        <end position="291"/>
    </location>
</feature>
<organism evidence="9 10">
    <name type="scientific">Cohnella lubricantis</name>
    <dbReference type="NCBI Taxonomy" id="2163172"/>
    <lineage>
        <taxon>Bacteria</taxon>
        <taxon>Bacillati</taxon>
        <taxon>Bacillota</taxon>
        <taxon>Bacilli</taxon>
        <taxon>Bacillales</taxon>
        <taxon>Paenibacillaceae</taxon>
        <taxon>Cohnella</taxon>
    </lineage>
</organism>
<proteinExistence type="predicted"/>
<dbReference type="EMBL" id="JACJVN010000055">
    <property type="protein sequence ID" value="MBB6678449.1"/>
    <property type="molecule type" value="Genomic_DNA"/>
</dbReference>
<keyword evidence="4 7" id="KW-1133">Transmembrane helix</keyword>
<comment type="caution">
    <text evidence="9">The sequence shown here is derived from an EMBL/GenBank/DDBJ whole genome shotgun (WGS) entry which is preliminary data.</text>
</comment>
<feature type="region of interest" description="Disordered" evidence="6">
    <location>
        <begin position="436"/>
        <end position="455"/>
    </location>
</feature>
<feature type="region of interest" description="Disordered" evidence="6">
    <location>
        <begin position="281"/>
        <end position="420"/>
    </location>
</feature>
<feature type="compositionally biased region" description="Basic and acidic residues" evidence="6">
    <location>
        <begin position="353"/>
        <end position="364"/>
    </location>
</feature>
<sequence>MNRAVVMSLEGKKAVVLAPGGQFIRVPNRERLQVGDEIELEEGAQRLGVRGNTRRRVWTAGSAACAAAILLLAGSLWLRPSPVVAYVSMDVNPSFELGIDSKERVVELQALNRDAEPIVAELKFKGKDVGEVAEVIAEELAERELLVGADSEVVLASVAVKKVDEQWEAEVTDKLRQAIEKAGTTEPADPADPTGEGAAAGEGTAVGNGSQPSTAPEVTTISLPKEVREEAKENGVSAGKMAFWLKAESQGHQVSLEELKNSSMKKIAESWGGVKQVFGDSELSSSEGSSDWKNLLQNAQEIAKDKAKEKEKEEEKEKEKEKEKGSKNSGLPSNTAGGGIGSASTGNNGSPAKRGDSQTKDKPGRGVPNQLQEKDQDKDQDKDKDKDKEKDKMKDKDKDEDAGNRKASGSEAGLGFGSGSGIVGRFGFDNSNDFAGSSASMNGRQNIGFGRGSTRDLESSIRENIGFRR</sequence>
<evidence type="ECO:0000256" key="6">
    <source>
        <dbReference type="SAM" id="MobiDB-lite"/>
    </source>
</evidence>
<keyword evidence="10" id="KW-1185">Reference proteome</keyword>
<feature type="transmembrane region" description="Helical" evidence="7">
    <location>
        <begin position="57"/>
        <end position="78"/>
    </location>
</feature>
<feature type="compositionally biased region" description="Basic and acidic residues" evidence="6">
    <location>
        <begin position="372"/>
        <end position="404"/>
    </location>
</feature>
<feature type="compositionally biased region" description="Polar residues" evidence="6">
    <location>
        <begin position="207"/>
        <end position="222"/>
    </location>
</feature>
<name>A0A841TEN7_9BACL</name>